<evidence type="ECO:0000259" key="3">
    <source>
        <dbReference type="Pfam" id="PF08719"/>
    </source>
</evidence>
<gene>
    <name evidence="4" type="ORF">F6J89_07125</name>
</gene>
<name>A0A6B3N714_9CYAN</name>
<dbReference type="CDD" id="cd15457">
    <property type="entry name" value="NADAR"/>
    <property type="match status" value="1"/>
</dbReference>
<organism evidence="4">
    <name type="scientific">Symploca sp. SIO1C4</name>
    <dbReference type="NCBI Taxonomy" id="2607765"/>
    <lineage>
        <taxon>Bacteria</taxon>
        <taxon>Bacillati</taxon>
        <taxon>Cyanobacteriota</taxon>
        <taxon>Cyanophyceae</taxon>
        <taxon>Coleofasciculales</taxon>
        <taxon>Coleofasciculaceae</taxon>
        <taxon>Symploca</taxon>
    </lineage>
</organism>
<accession>A0A6B3N714</accession>
<dbReference type="InterPro" id="IPR012816">
    <property type="entry name" value="NADAR"/>
</dbReference>
<proteinExistence type="predicted"/>
<comment type="catalytic activity">
    <reaction evidence="2">
        <text>2,5-diamino-6-hydroxy-4-(5-phosphoribosylamino)-pyrimidine + H2O = 2,5,6-triamino-4-hydroxypyrimidine + D-ribose 5-phosphate</text>
        <dbReference type="Rhea" id="RHEA:23436"/>
        <dbReference type="ChEBI" id="CHEBI:15377"/>
        <dbReference type="ChEBI" id="CHEBI:58614"/>
        <dbReference type="ChEBI" id="CHEBI:78346"/>
        <dbReference type="ChEBI" id="CHEBI:137796"/>
    </reaction>
</comment>
<dbReference type="Pfam" id="PF08719">
    <property type="entry name" value="NADAR"/>
    <property type="match status" value="1"/>
</dbReference>
<dbReference type="EMBL" id="JAAHFQ010000097">
    <property type="protein sequence ID" value="NER27400.1"/>
    <property type="molecule type" value="Genomic_DNA"/>
</dbReference>
<dbReference type="Gene3D" id="1.10.357.40">
    <property type="entry name" value="YbiA-like"/>
    <property type="match status" value="1"/>
</dbReference>
<protein>
    <submittedName>
        <fullName evidence="4">NADAR family protein</fullName>
    </submittedName>
</protein>
<sequence>MTIYFYDTDEKPYGCFSNFSQHGFELDGLWWQTSEHYFQAQKFVGTCHVEEIRLAKTPAEAAKMGRSRTRPLRSDWEEVKDSIMQQGLLCKFQTHADIREVLLSTGDELIVENAPQDYYWGCGQDGTGKNRLGEILMAVRTILRNSYRGKLCGLSEGCTTSKT</sequence>
<evidence type="ECO:0000256" key="2">
    <source>
        <dbReference type="ARBA" id="ARBA00000751"/>
    </source>
</evidence>
<comment type="caution">
    <text evidence="4">The sequence shown here is derived from an EMBL/GenBank/DDBJ whole genome shotgun (WGS) entry which is preliminary data.</text>
</comment>
<feature type="domain" description="NADAR" evidence="3">
    <location>
        <begin position="4"/>
        <end position="144"/>
    </location>
</feature>
<dbReference type="NCBIfam" id="TIGR02464">
    <property type="entry name" value="ribofla_fusion"/>
    <property type="match status" value="1"/>
</dbReference>
<dbReference type="SUPFAM" id="SSF143990">
    <property type="entry name" value="YbiA-like"/>
    <property type="match status" value="1"/>
</dbReference>
<reference evidence="4" key="1">
    <citation type="submission" date="2019-11" db="EMBL/GenBank/DDBJ databases">
        <title>Genomic insights into an expanded diversity of filamentous marine cyanobacteria reveals the extraordinary biosynthetic potential of Moorea and Okeania.</title>
        <authorList>
            <person name="Ferreira Leao T."/>
            <person name="Wang M."/>
            <person name="Moss N."/>
            <person name="Da Silva R."/>
            <person name="Sanders J."/>
            <person name="Nurk S."/>
            <person name="Gurevich A."/>
            <person name="Humphrey G."/>
            <person name="Reher R."/>
            <person name="Zhu Q."/>
            <person name="Belda-Ferre P."/>
            <person name="Glukhov E."/>
            <person name="Rex R."/>
            <person name="Dorrestein P.C."/>
            <person name="Knight R."/>
            <person name="Pevzner P."/>
            <person name="Gerwick W.H."/>
            <person name="Gerwick L."/>
        </authorList>
    </citation>
    <scope>NUCLEOTIDE SEQUENCE</scope>
    <source>
        <strain evidence="4">SIO1C4</strain>
    </source>
</reference>
<comment type="catalytic activity">
    <reaction evidence="1">
        <text>5-amino-6-(5-phospho-D-ribosylamino)uracil + H2O = 5,6-diaminouracil + D-ribose 5-phosphate</text>
        <dbReference type="Rhea" id="RHEA:55020"/>
        <dbReference type="ChEBI" id="CHEBI:15377"/>
        <dbReference type="ChEBI" id="CHEBI:46252"/>
        <dbReference type="ChEBI" id="CHEBI:58453"/>
        <dbReference type="ChEBI" id="CHEBI:78346"/>
    </reaction>
</comment>
<evidence type="ECO:0000256" key="1">
    <source>
        <dbReference type="ARBA" id="ARBA00000022"/>
    </source>
</evidence>
<evidence type="ECO:0000313" key="4">
    <source>
        <dbReference type="EMBL" id="NER27400.1"/>
    </source>
</evidence>
<dbReference type="AlphaFoldDB" id="A0A6B3N714"/>
<dbReference type="InterPro" id="IPR037238">
    <property type="entry name" value="YbiA-like_sf"/>
</dbReference>